<evidence type="ECO:0000256" key="1">
    <source>
        <dbReference type="SAM" id="Phobius"/>
    </source>
</evidence>
<feature type="transmembrane region" description="Helical" evidence="1">
    <location>
        <begin position="64"/>
        <end position="87"/>
    </location>
</feature>
<evidence type="ECO:0000313" key="2">
    <source>
        <dbReference type="EMBL" id="KAF4670727.1"/>
    </source>
</evidence>
<sequence>MKMCEFLAGGVVAGIAIWYLQAKFRRLMQVWYVWIALFVGFGMMILSLFEIVQAKQRNSVMLMFIWMCWSAICFCLLIIACGSSVYYASTTNLTHKSAYDIGYIHNADWSVYDHIRWGYGEVWNDQGCRMSCDVGNTTVSCSTVTCLNSRVEDQMNDWVREGSYQTSGVSEASTFTDCMDETILTAGMRMNEEAAQGWCSSNASVVDDVSHYALGAMIGLWVALVFAVVPMAYDLYLMSARRQRQANAYVVHEEANDGGVQVDDVYDDGAPIKTPPENVTVVRI</sequence>
<accession>A0A7J6MH27</accession>
<reference evidence="2 3" key="1">
    <citation type="submission" date="2020-04" db="EMBL/GenBank/DDBJ databases">
        <title>Perkinsus chesapeaki whole genome sequence.</title>
        <authorList>
            <person name="Bogema D.R."/>
        </authorList>
    </citation>
    <scope>NUCLEOTIDE SEQUENCE [LARGE SCALE GENOMIC DNA]</scope>
    <source>
        <strain evidence="2">ATCC PRA-425</strain>
    </source>
</reference>
<proteinExistence type="predicted"/>
<dbReference type="OrthoDB" id="438135at2759"/>
<comment type="caution">
    <text evidence="2">The sequence shown here is derived from an EMBL/GenBank/DDBJ whole genome shotgun (WGS) entry which is preliminary data.</text>
</comment>
<keyword evidence="1" id="KW-0472">Membrane</keyword>
<organism evidence="2 3">
    <name type="scientific">Perkinsus chesapeaki</name>
    <name type="common">Clam parasite</name>
    <name type="synonym">Perkinsus andrewsi</name>
    <dbReference type="NCBI Taxonomy" id="330153"/>
    <lineage>
        <taxon>Eukaryota</taxon>
        <taxon>Sar</taxon>
        <taxon>Alveolata</taxon>
        <taxon>Perkinsozoa</taxon>
        <taxon>Perkinsea</taxon>
        <taxon>Perkinsida</taxon>
        <taxon>Perkinsidae</taxon>
        <taxon>Perkinsus</taxon>
    </lineage>
</organism>
<keyword evidence="3" id="KW-1185">Reference proteome</keyword>
<protein>
    <submittedName>
        <fullName evidence="2">Uncharacterized protein</fullName>
    </submittedName>
</protein>
<evidence type="ECO:0000313" key="3">
    <source>
        <dbReference type="Proteomes" id="UP000591131"/>
    </source>
</evidence>
<keyword evidence="1" id="KW-1133">Transmembrane helix</keyword>
<dbReference type="AlphaFoldDB" id="A0A7J6MH27"/>
<name>A0A7J6MH27_PERCH</name>
<feature type="transmembrane region" description="Helical" evidence="1">
    <location>
        <begin position="32"/>
        <end position="52"/>
    </location>
</feature>
<gene>
    <name evidence="2" type="ORF">FOL47_001876</name>
</gene>
<feature type="transmembrane region" description="Helical" evidence="1">
    <location>
        <begin position="212"/>
        <end position="236"/>
    </location>
</feature>
<dbReference type="EMBL" id="JAAPAO010000147">
    <property type="protein sequence ID" value="KAF4670727.1"/>
    <property type="molecule type" value="Genomic_DNA"/>
</dbReference>
<keyword evidence="1" id="KW-0812">Transmembrane</keyword>
<dbReference type="Proteomes" id="UP000591131">
    <property type="component" value="Unassembled WGS sequence"/>
</dbReference>